<name>A0AA38J6H9_9CUCU</name>
<feature type="compositionally biased region" description="Basic residues" evidence="1">
    <location>
        <begin position="58"/>
        <end position="68"/>
    </location>
</feature>
<evidence type="ECO:0000313" key="2">
    <source>
        <dbReference type="EMBL" id="KAJ3667069.1"/>
    </source>
</evidence>
<protein>
    <submittedName>
        <fullName evidence="2">Uncharacterized protein</fullName>
    </submittedName>
</protein>
<reference evidence="2" key="1">
    <citation type="journal article" date="2023" name="G3 (Bethesda)">
        <title>Whole genome assemblies of Zophobas morio and Tenebrio molitor.</title>
        <authorList>
            <person name="Kaur S."/>
            <person name="Stinson S.A."/>
            <person name="diCenzo G.C."/>
        </authorList>
    </citation>
    <scope>NUCLEOTIDE SEQUENCE</scope>
    <source>
        <strain evidence="2">QUZm001</strain>
    </source>
</reference>
<organism evidence="2 3">
    <name type="scientific">Zophobas morio</name>
    <dbReference type="NCBI Taxonomy" id="2755281"/>
    <lineage>
        <taxon>Eukaryota</taxon>
        <taxon>Metazoa</taxon>
        <taxon>Ecdysozoa</taxon>
        <taxon>Arthropoda</taxon>
        <taxon>Hexapoda</taxon>
        <taxon>Insecta</taxon>
        <taxon>Pterygota</taxon>
        <taxon>Neoptera</taxon>
        <taxon>Endopterygota</taxon>
        <taxon>Coleoptera</taxon>
        <taxon>Polyphaga</taxon>
        <taxon>Cucujiformia</taxon>
        <taxon>Tenebrionidae</taxon>
        <taxon>Zophobas</taxon>
    </lineage>
</organism>
<proteinExistence type="predicted"/>
<dbReference type="AlphaFoldDB" id="A0AA38J6H9"/>
<dbReference type="EMBL" id="JALNTZ010000001">
    <property type="protein sequence ID" value="KAJ3667069.1"/>
    <property type="molecule type" value="Genomic_DNA"/>
</dbReference>
<feature type="region of interest" description="Disordered" evidence="1">
    <location>
        <begin position="43"/>
        <end position="104"/>
    </location>
</feature>
<accession>A0AA38J6H9</accession>
<comment type="caution">
    <text evidence="2">The sequence shown here is derived from an EMBL/GenBank/DDBJ whole genome shotgun (WGS) entry which is preliminary data.</text>
</comment>
<evidence type="ECO:0000256" key="1">
    <source>
        <dbReference type="SAM" id="MobiDB-lite"/>
    </source>
</evidence>
<dbReference type="Proteomes" id="UP001168821">
    <property type="component" value="Unassembled WGS sequence"/>
</dbReference>
<sequence>MTLPQHLEPFLFRENPSLTCALRAVDQEYSTAGDAEGLWLASSSKSLQEGPVKSPISARHRLPKQRSPRPRDFTQRKPAAVGHPAQTPQRPVPLRHLNAKEMTD</sequence>
<gene>
    <name evidence="2" type="ORF">Zmor_002477</name>
</gene>
<evidence type="ECO:0000313" key="3">
    <source>
        <dbReference type="Proteomes" id="UP001168821"/>
    </source>
</evidence>
<keyword evidence="3" id="KW-1185">Reference proteome</keyword>